<protein>
    <submittedName>
        <fullName evidence="2 4">Uncharacterized protein</fullName>
    </submittedName>
</protein>
<evidence type="ECO:0000256" key="1">
    <source>
        <dbReference type="SAM" id="Coils"/>
    </source>
</evidence>
<evidence type="ECO:0000313" key="5">
    <source>
        <dbReference type="WormBase" id="SRAE_2000157600"/>
    </source>
</evidence>
<evidence type="ECO:0000313" key="2">
    <source>
        <dbReference type="EMBL" id="CEF66910.1"/>
    </source>
</evidence>
<evidence type="ECO:0000313" key="4">
    <source>
        <dbReference type="WBParaSite" id="SRAE_2000157600.1"/>
    </source>
</evidence>
<dbReference type="AlphaFoldDB" id="A0A090LHD7"/>
<accession>A0A090LHD7</accession>
<dbReference type="CTD" id="36379275"/>
<dbReference type="RefSeq" id="XP_024506110.1">
    <property type="nucleotide sequence ID" value="XM_024652544.1"/>
</dbReference>
<sequence length="213" mass="25223">MYRTNKDVIANKISELKIQNNDFRRGIEEQESDIHNAEVFYQREYKRLLELKLNNELMKNEIESYRSINTYMLKHNECITNEIENETRSINHSINEGLLQSSTSKFPLLNDDLEESKGQLNITVDKLKFLIDDSSKDKYIKIQEKLLADLRVEQMAYEEMAKKLENAKERIFSRNPTGISENTWNTLIDEIKQSIFVKWYEFSEANITARKVN</sequence>
<organism evidence="2">
    <name type="scientific">Strongyloides ratti</name>
    <name type="common">Parasitic roundworm</name>
    <dbReference type="NCBI Taxonomy" id="34506"/>
    <lineage>
        <taxon>Eukaryota</taxon>
        <taxon>Metazoa</taxon>
        <taxon>Ecdysozoa</taxon>
        <taxon>Nematoda</taxon>
        <taxon>Chromadorea</taxon>
        <taxon>Rhabditida</taxon>
        <taxon>Tylenchina</taxon>
        <taxon>Panagrolaimomorpha</taxon>
        <taxon>Strongyloidoidea</taxon>
        <taxon>Strongyloididae</taxon>
        <taxon>Strongyloides</taxon>
    </lineage>
</organism>
<gene>
    <name evidence="2 4 5" type="ORF">SRAE_2000157600</name>
</gene>
<keyword evidence="3" id="KW-1185">Reference proteome</keyword>
<reference evidence="2 3" key="1">
    <citation type="submission" date="2014-09" db="EMBL/GenBank/DDBJ databases">
        <authorList>
            <person name="Martin A.A."/>
        </authorList>
    </citation>
    <scope>NUCLEOTIDE SEQUENCE</scope>
    <source>
        <strain evidence="3">ED321</strain>
        <strain evidence="2">ED321 Heterogonic</strain>
    </source>
</reference>
<dbReference type="WormBase" id="SRAE_2000157600">
    <property type="protein sequence ID" value="SRP08725"/>
    <property type="gene ID" value="WBGene00261781"/>
</dbReference>
<dbReference type="GeneID" id="36379275"/>
<dbReference type="Proteomes" id="UP000035682">
    <property type="component" value="Unplaced"/>
</dbReference>
<proteinExistence type="predicted"/>
<feature type="coiled-coil region" evidence="1">
    <location>
        <begin position="13"/>
        <end position="68"/>
    </location>
</feature>
<reference evidence="4" key="2">
    <citation type="submission" date="2020-12" db="UniProtKB">
        <authorList>
            <consortium name="WormBaseParasite"/>
        </authorList>
    </citation>
    <scope>IDENTIFICATION</scope>
</reference>
<keyword evidence="1" id="KW-0175">Coiled coil</keyword>
<dbReference type="EMBL" id="LN609529">
    <property type="protein sequence ID" value="CEF66910.1"/>
    <property type="molecule type" value="Genomic_DNA"/>
</dbReference>
<name>A0A090LHD7_STRRB</name>
<dbReference type="WBParaSite" id="SRAE_2000157600.1">
    <property type="protein sequence ID" value="SRAE_2000157600.1"/>
    <property type="gene ID" value="WBGene00261781"/>
</dbReference>
<evidence type="ECO:0000313" key="3">
    <source>
        <dbReference type="Proteomes" id="UP000035682"/>
    </source>
</evidence>